<evidence type="ECO:0000313" key="2">
    <source>
        <dbReference type="Ensembl" id="ENSLLEP00000006429.1"/>
    </source>
</evidence>
<evidence type="ECO:0000313" key="3">
    <source>
        <dbReference type="Proteomes" id="UP000694569"/>
    </source>
</evidence>
<protein>
    <submittedName>
        <fullName evidence="2">Uncharacterized protein</fullName>
    </submittedName>
</protein>
<dbReference type="PANTHER" id="PTHR11505">
    <property type="entry name" value="L1 TRANSPOSABLE ELEMENT-RELATED"/>
    <property type="match status" value="1"/>
</dbReference>
<dbReference type="Ensembl" id="ENSLLET00000006699.1">
    <property type="protein sequence ID" value="ENSLLEP00000006429.1"/>
    <property type="gene ID" value="ENSLLEG00000004070.1"/>
</dbReference>
<reference evidence="2" key="1">
    <citation type="submission" date="2025-08" db="UniProtKB">
        <authorList>
            <consortium name="Ensembl"/>
        </authorList>
    </citation>
    <scope>IDENTIFICATION</scope>
</reference>
<keyword evidence="3" id="KW-1185">Reference proteome</keyword>
<dbReference type="InterPro" id="IPR004244">
    <property type="entry name" value="Transposase_22"/>
</dbReference>
<feature type="region of interest" description="Disordered" evidence="1">
    <location>
        <begin position="86"/>
        <end position="153"/>
    </location>
</feature>
<feature type="compositionally biased region" description="Low complexity" evidence="1">
    <location>
        <begin position="129"/>
        <end position="144"/>
    </location>
</feature>
<proteinExistence type="predicted"/>
<dbReference type="GeneTree" id="ENSGT01010000228628"/>
<dbReference type="AlphaFoldDB" id="A0A8C5LXA3"/>
<dbReference type="Proteomes" id="UP000694569">
    <property type="component" value="Unplaced"/>
</dbReference>
<name>A0A8C5LXA3_9ANUR</name>
<organism evidence="2 3">
    <name type="scientific">Leptobrachium leishanense</name>
    <name type="common">Leishan spiny toad</name>
    <dbReference type="NCBI Taxonomy" id="445787"/>
    <lineage>
        <taxon>Eukaryota</taxon>
        <taxon>Metazoa</taxon>
        <taxon>Chordata</taxon>
        <taxon>Craniata</taxon>
        <taxon>Vertebrata</taxon>
        <taxon>Euteleostomi</taxon>
        <taxon>Amphibia</taxon>
        <taxon>Batrachia</taxon>
        <taxon>Anura</taxon>
        <taxon>Pelobatoidea</taxon>
        <taxon>Megophryidae</taxon>
        <taxon>Leptobrachium</taxon>
    </lineage>
</organism>
<sequence length="379" mass="42198">MKIVKYSHYRLIHCRLIYLCTAHTVQSQTEINVITSYSAWDLIAEDVLWLCGGACPDHGAQWPLVSGAPLRTSPFTSPASIAATMGKSKRLTQAPGSPEARTSSPPGGIRDYFTPQTDKSAPRENSKMAAATTAAAPHSTASSSGGWEPPPDLQQLLHALPTREAATKDMRLSLSGEIKQVRQDLLGLTQRIVAVEEGNHAHEDALQAHSTQRSLHHNLFQSLTRKVEDLEKRRRRNNIRLRGLPEIERDPDLRKILTSLFNSLLRKAPDDIVKMERWHRPRRPRGPPGSPPRDVVCCLLRVGVKKAIMAGARNMLTIRFEGSKVELFQDVALLTLHTRRMLQPLTAALQQAGLQYGWLYPAGLHPARPGYGALWRRTT</sequence>
<evidence type="ECO:0000256" key="1">
    <source>
        <dbReference type="SAM" id="MobiDB-lite"/>
    </source>
</evidence>
<reference evidence="2" key="2">
    <citation type="submission" date="2025-09" db="UniProtKB">
        <authorList>
            <consortium name="Ensembl"/>
        </authorList>
    </citation>
    <scope>IDENTIFICATION</scope>
</reference>
<dbReference type="Gene3D" id="3.30.70.1820">
    <property type="entry name" value="L1 transposable element, RRM domain"/>
    <property type="match status" value="1"/>
</dbReference>
<accession>A0A8C5LXA3</accession>